<feature type="non-terminal residue" evidence="2">
    <location>
        <position position="332"/>
    </location>
</feature>
<evidence type="ECO:0000256" key="1">
    <source>
        <dbReference type="SAM" id="MobiDB-lite"/>
    </source>
</evidence>
<dbReference type="Proteomes" id="UP000242525">
    <property type="component" value="Unassembled WGS sequence"/>
</dbReference>
<feature type="region of interest" description="Disordered" evidence="1">
    <location>
        <begin position="62"/>
        <end position="142"/>
    </location>
</feature>
<gene>
    <name evidence="2" type="ORF">BN980_GECA20s01550g</name>
</gene>
<dbReference type="EMBL" id="CCBN010000020">
    <property type="protein sequence ID" value="CDO57345.1"/>
    <property type="molecule type" value="Genomic_DNA"/>
</dbReference>
<evidence type="ECO:0000313" key="2">
    <source>
        <dbReference type="EMBL" id="CDO57345.1"/>
    </source>
</evidence>
<protein>
    <submittedName>
        <fullName evidence="2">Uncharacterized protein</fullName>
    </submittedName>
</protein>
<name>A0A0J9XJ59_GEOCN</name>
<sequence>MPLPFTIPTVGISKIDVAAIAALAALLATVVYQSPRIVVPWINTDFVVTSLEDKSYEVYKSNMPKDQNLGHQSSTDTADSTAGADTEAAHRDQEIENHSDLTSTQRAPDTFSDIAEASSNLTSSDSNKRTTSHSSAVGGGAPTTTAEVVELLKSLKNNTSNPALSQEVTGSLVALFMENPVAVNLLCQDLIASPSTDDKSGDPFRDEKEGNTKALDFRARNTKALDTFEAINMFYLAIIHVAPLDPKQSVFVRQLRTILSMVRPALRVMLDNFVRDSRIVLFDSLDINSSSSGLTGTTFTVNSTKTASLDANQKQDYLLYRKAHKLYTTKWS</sequence>
<keyword evidence="3" id="KW-1185">Reference proteome</keyword>
<accession>A0A0J9XJ59</accession>
<reference evidence="2" key="1">
    <citation type="submission" date="2014-03" db="EMBL/GenBank/DDBJ databases">
        <authorList>
            <person name="Casaregola S."/>
        </authorList>
    </citation>
    <scope>NUCLEOTIDE SEQUENCE [LARGE SCALE GENOMIC DNA]</scope>
    <source>
        <strain evidence="2">CLIB 918</strain>
    </source>
</reference>
<evidence type="ECO:0000313" key="3">
    <source>
        <dbReference type="Proteomes" id="UP000242525"/>
    </source>
</evidence>
<comment type="caution">
    <text evidence="2">The sequence shown here is derived from an EMBL/GenBank/DDBJ whole genome shotgun (WGS) entry which is preliminary data.</text>
</comment>
<feature type="compositionally biased region" description="Low complexity" evidence="1">
    <location>
        <begin position="73"/>
        <end position="86"/>
    </location>
</feature>
<proteinExistence type="predicted"/>
<feature type="compositionally biased region" description="Basic and acidic residues" evidence="1">
    <location>
        <begin position="87"/>
        <end position="99"/>
    </location>
</feature>
<organism evidence="2 3">
    <name type="scientific">Geotrichum candidum</name>
    <name type="common">Oospora lactis</name>
    <name type="synonym">Dipodascus geotrichum</name>
    <dbReference type="NCBI Taxonomy" id="1173061"/>
    <lineage>
        <taxon>Eukaryota</taxon>
        <taxon>Fungi</taxon>
        <taxon>Dikarya</taxon>
        <taxon>Ascomycota</taxon>
        <taxon>Saccharomycotina</taxon>
        <taxon>Dipodascomycetes</taxon>
        <taxon>Dipodascales</taxon>
        <taxon>Dipodascaceae</taxon>
        <taxon>Geotrichum</taxon>
    </lineage>
</organism>
<dbReference type="AlphaFoldDB" id="A0A0J9XJ59"/>